<reference evidence="2" key="1">
    <citation type="submission" date="2014-12" db="EMBL/GenBank/DDBJ databases">
        <title>Genome Sequence of Valsa Canker Pathogens Uncovers a Specific Adaption of Colonization on Woody Bark.</title>
        <authorList>
            <person name="Yin Z."/>
            <person name="Liu H."/>
            <person name="Gao X."/>
            <person name="Li Z."/>
            <person name="Song N."/>
            <person name="Ke X."/>
            <person name="Dai Q."/>
            <person name="Wu Y."/>
            <person name="Sun Y."/>
            <person name="Xu J.-R."/>
            <person name="Kang Z.K."/>
            <person name="Wang L."/>
            <person name="Huang L."/>
        </authorList>
    </citation>
    <scope>NUCLEOTIDE SEQUENCE [LARGE SCALE GENOMIC DNA]</scope>
    <source>
        <strain evidence="2">03-8</strain>
    </source>
</reference>
<dbReference type="AlphaFoldDB" id="A0A194VRG9"/>
<accession>A0A194VRG9</accession>
<dbReference type="EMBL" id="CM003099">
    <property type="protein sequence ID" value="KUI66789.1"/>
    <property type="molecule type" value="Genomic_DNA"/>
</dbReference>
<evidence type="ECO:0008006" key="4">
    <source>
        <dbReference type="Google" id="ProtNLM"/>
    </source>
</evidence>
<proteinExistence type="predicted"/>
<evidence type="ECO:0000256" key="1">
    <source>
        <dbReference type="SAM" id="MobiDB-lite"/>
    </source>
</evidence>
<dbReference type="OrthoDB" id="5333491at2759"/>
<sequence>MDKLSPDIISLITTFLNIESPQIWPPRPDWRIWPRPRPAPPPRKPIYATVSRQWQYAVEAQSLAHIELKSTELSTFKSIFSEPRRRAALRKLNFCVCLPSYGDTPGRHAANENVAKTAITSLLALLGEWDFGSMRTFQLSIKFRLDEELLYDSDGPTYQGFDMANSSAARRYTSLGKDQACLPSVQLVSSLTLDSCPGMVLHPTALCQLAAAFPRLEDLDIEYLDPAIKRRDMRREHRLALANGLRGLRECLPQLKRLRIERMGAPDPRNHSFESTRLAIHDQENGVDPLCVAIRDLSQGTLAELELVNILLSPDLFRDGRNVGPGQADTTVWPHLQRLKITAGLLAPSGEWYYTGDPDDEESGWGSPVDEGSESSDDSGSAASVDSADHEERDLVVNGQRPHHPWRTRPDAGFESLMLDIADAASEKRMPRLQWANLNFGLDRHDAVGIKARRMQAGQALVDSPGRVALEEDDVSVSRLKLWVGMHTRWDVPSEFIRKWEEDGVQVDIGVWPVRKRKFAA</sequence>
<gene>
    <name evidence="2" type="ORF">VM1G_02267</name>
</gene>
<keyword evidence="3" id="KW-1185">Reference proteome</keyword>
<organism evidence="2 3">
    <name type="scientific">Cytospora mali</name>
    <name type="common">Apple Valsa canker fungus</name>
    <name type="synonym">Valsa mali</name>
    <dbReference type="NCBI Taxonomy" id="578113"/>
    <lineage>
        <taxon>Eukaryota</taxon>
        <taxon>Fungi</taxon>
        <taxon>Dikarya</taxon>
        <taxon>Ascomycota</taxon>
        <taxon>Pezizomycotina</taxon>
        <taxon>Sordariomycetes</taxon>
        <taxon>Sordariomycetidae</taxon>
        <taxon>Diaporthales</taxon>
        <taxon>Cytosporaceae</taxon>
        <taxon>Cytospora</taxon>
    </lineage>
</organism>
<protein>
    <recommendedName>
        <fullName evidence="4">F-box domain-containing protein</fullName>
    </recommendedName>
</protein>
<evidence type="ECO:0000313" key="2">
    <source>
        <dbReference type="EMBL" id="KUI66789.1"/>
    </source>
</evidence>
<dbReference type="Proteomes" id="UP000078559">
    <property type="component" value="Chromosome 2"/>
</dbReference>
<name>A0A194VRG9_CYTMA</name>
<evidence type="ECO:0000313" key="3">
    <source>
        <dbReference type="Proteomes" id="UP000078559"/>
    </source>
</evidence>
<feature type="region of interest" description="Disordered" evidence="1">
    <location>
        <begin position="352"/>
        <end position="390"/>
    </location>
</feature>